<feature type="coiled-coil region" evidence="1">
    <location>
        <begin position="77"/>
        <end position="153"/>
    </location>
</feature>
<proteinExistence type="predicted"/>
<keyword evidence="1" id="KW-0175">Coiled coil</keyword>
<comment type="caution">
    <text evidence="2">The sequence shown here is derived from an EMBL/GenBank/DDBJ whole genome shotgun (WGS) entry which is preliminary data.</text>
</comment>
<evidence type="ECO:0000313" key="3">
    <source>
        <dbReference type="Proteomes" id="UP000178449"/>
    </source>
</evidence>
<gene>
    <name evidence="2" type="ORF">A2527_02195</name>
</gene>
<accession>A0A1F6GDV6</accession>
<dbReference type="STRING" id="1817772.A2527_02195"/>
<dbReference type="AlphaFoldDB" id="A0A1F6GDV6"/>
<sequence length="171" mass="20622">MGPKPWFTTSTSQRVLKNYSIPKQKKNLEQKETLTLAYMNDDNRTLAQAEPKVIRVDNTEDYILEVFYQDQVQERIKSQLQKVIKEELLKMSDLLREAVRDWVEKEKAKSNPEEERQKQILLSEKLENFEVNNKKLEEENRALKRRMELKEHENQMMMRGIKKFMDMSRKQ</sequence>
<evidence type="ECO:0000256" key="1">
    <source>
        <dbReference type="SAM" id="Coils"/>
    </source>
</evidence>
<reference evidence="2 3" key="1">
    <citation type="journal article" date="2016" name="Nat. Commun.">
        <title>Thousands of microbial genomes shed light on interconnected biogeochemical processes in an aquifer system.</title>
        <authorList>
            <person name="Anantharaman K."/>
            <person name="Brown C.T."/>
            <person name="Hug L.A."/>
            <person name="Sharon I."/>
            <person name="Castelle C.J."/>
            <person name="Probst A.J."/>
            <person name="Thomas B.C."/>
            <person name="Singh A."/>
            <person name="Wilkins M.J."/>
            <person name="Karaoz U."/>
            <person name="Brodie E.L."/>
            <person name="Williams K.H."/>
            <person name="Hubbard S.S."/>
            <person name="Banfield J.F."/>
        </authorList>
    </citation>
    <scope>NUCLEOTIDE SEQUENCE [LARGE SCALE GENOMIC DNA]</scope>
</reference>
<dbReference type="Proteomes" id="UP000178449">
    <property type="component" value="Unassembled WGS sequence"/>
</dbReference>
<organism evidence="2 3">
    <name type="scientific">Candidatus Lambdaproteobacteria bacterium RIFOXYD2_FULL_50_16</name>
    <dbReference type="NCBI Taxonomy" id="1817772"/>
    <lineage>
        <taxon>Bacteria</taxon>
        <taxon>Pseudomonadati</taxon>
        <taxon>Pseudomonadota</taxon>
        <taxon>Candidatus Lambdaproteobacteria</taxon>
    </lineage>
</organism>
<name>A0A1F6GDV6_9PROT</name>
<dbReference type="EMBL" id="MFNE01000016">
    <property type="protein sequence ID" value="OGG96284.1"/>
    <property type="molecule type" value="Genomic_DNA"/>
</dbReference>
<evidence type="ECO:0000313" key="2">
    <source>
        <dbReference type="EMBL" id="OGG96284.1"/>
    </source>
</evidence>
<protein>
    <submittedName>
        <fullName evidence="2">Uncharacterized protein</fullName>
    </submittedName>
</protein>